<dbReference type="EMBL" id="AGUE01000204">
    <property type="protein sequence ID" value="EHK97199.1"/>
    <property type="molecule type" value="Genomic_DNA"/>
</dbReference>
<dbReference type="InParanoid" id="H0EW95"/>
<keyword evidence="2" id="KW-0813">Transport</keyword>
<name>H0EW95_GLAL7</name>
<dbReference type="Gene3D" id="1.20.1740.10">
    <property type="entry name" value="Amino acid/polyamine transporter I"/>
    <property type="match status" value="1"/>
</dbReference>
<gene>
    <name evidence="7" type="ORF">M7I_7057</name>
</gene>
<dbReference type="HOGENOM" id="CLU_1885975_0_0_1"/>
<reference evidence="7 8" key="1">
    <citation type="journal article" date="2012" name="Eukaryot. Cell">
        <title>Genome sequence of the fungus Glarea lozoyensis: the first genome sequence of a species from the Helotiaceae family.</title>
        <authorList>
            <person name="Youssar L."/>
            <person name="Gruening B.A."/>
            <person name="Erxleben A."/>
            <person name="Guenther S."/>
            <person name="Huettel W."/>
        </authorList>
    </citation>
    <scope>NUCLEOTIDE SEQUENCE [LARGE SCALE GENOMIC DNA]</scope>
    <source>
        <strain evidence="8">ATCC 74030 / MF5533</strain>
    </source>
</reference>
<proteinExistence type="predicted"/>
<dbReference type="GO" id="GO:0016020">
    <property type="term" value="C:membrane"/>
    <property type="evidence" value="ECO:0007669"/>
    <property type="project" value="UniProtKB-SubCell"/>
</dbReference>
<organism evidence="7 8">
    <name type="scientific">Glarea lozoyensis (strain ATCC 74030 / MF5533)</name>
    <dbReference type="NCBI Taxonomy" id="1104152"/>
    <lineage>
        <taxon>Eukaryota</taxon>
        <taxon>Fungi</taxon>
        <taxon>Dikarya</taxon>
        <taxon>Ascomycota</taxon>
        <taxon>Pezizomycotina</taxon>
        <taxon>Leotiomycetes</taxon>
        <taxon>Helotiales</taxon>
        <taxon>Helotiaceae</taxon>
        <taxon>Glarea</taxon>
    </lineage>
</organism>
<dbReference type="AlphaFoldDB" id="H0EW95"/>
<keyword evidence="5" id="KW-0472">Membrane</keyword>
<evidence type="ECO:0000256" key="4">
    <source>
        <dbReference type="ARBA" id="ARBA00022989"/>
    </source>
</evidence>
<comment type="subcellular location">
    <subcellularLocation>
        <location evidence="1">Membrane</location>
        <topology evidence="1">Multi-pass membrane protein</topology>
    </subcellularLocation>
</comment>
<dbReference type="GO" id="GO:0022857">
    <property type="term" value="F:transmembrane transporter activity"/>
    <property type="evidence" value="ECO:0007669"/>
    <property type="project" value="UniProtKB-ARBA"/>
</dbReference>
<evidence type="ECO:0000256" key="3">
    <source>
        <dbReference type="ARBA" id="ARBA00022692"/>
    </source>
</evidence>
<sequence>MTDFKDEGITTVNAFDDSKASNGSIEENSQSKSGGPAKAQVNILERYINPAAIINFGFTLQAAWEASGSSIQFSLLNGGPASLVWGSLLAGVGSTAIAISLAEMASLDPVVGAQYRWSAAFAPSNNAFWGLFQGR</sequence>
<protein>
    <submittedName>
        <fullName evidence="7">Putative Uncharacterized amino-acid permease C15C4.04c</fullName>
    </submittedName>
</protein>
<dbReference type="OrthoDB" id="3257095at2759"/>
<evidence type="ECO:0000256" key="1">
    <source>
        <dbReference type="ARBA" id="ARBA00004141"/>
    </source>
</evidence>
<feature type="compositionally biased region" description="Polar residues" evidence="6">
    <location>
        <begin position="20"/>
        <end position="33"/>
    </location>
</feature>
<dbReference type="Proteomes" id="UP000005446">
    <property type="component" value="Unassembled WGS sequence"/>
</dbReference>
<accession>H0EW95</accession>
<evidence type="ECO:0000256" key="5">
    <source>
        <dbReference type="ARBA" id="ARBA00023136"/>
    </source>
</evidence>
<evidence type="ECO:0000313" key="8">
    <source>
        <dbReference type="Proteomes" id="UP000005446"/>
    </source>
</evidence>
<keyword evidence="8" id="KW-1185">Reference proteome</keyword>
<evidence type="ECO:0000313" key="7">
    <source>
        <dbReference type="EMBL" id="EHK97199.1"/>
    </source>
</evidence>
<evidence type="ECO:0000256" key="2">
    <source>
        <dbReference type="ARBA" id="ARBA00022448"/>
    </source>
</evidence>
<feature type="region of interest" description="Disordered" evidence="6">
    <location>
        <begin position="15"/>
        <end position="37"/>
    </location>
</feature>
<keyword evidence="3" id="KW-0812">Transmembrane</keyword>
<keyword evidence="4" id="KW-1133">Transmembrane helix</keyword>
<evidence type="ECO:0000256" key="6">
    <source>
        <dbReference type="SAM" id="MobiDB-lite"/>
    </source>
</evidence>
<dbReference type="PANTHER" id="PTHR45649">
    <property type="entry name" value="AMINO-ACID PERMEASE BAT1"/>
    <property type="match status" value="1"/>
</dbReference>
<comment type="caution">
    <text evidence="7">The sequence shown here is derived from an EMBL/GenBank/DDBJ whole genome shotgun (WGS) entry which is preliminary data.</text>
</comment>
<dbReference type="PANTHER" id="PTHR45649:SF5">
    <property type="entry name" value="GABA TRANSPORTER (EUROFUNG)-RELATED"/>
    <property type="match status" value="1"/>
</dbReference>